<dbReference type="EMBL" id="JASTZU010000058">
    <property type="protein sequence ID" value="MDL4842374.1"/>
    <property type="molecule type" value="Genomic_DNA"/>
</dbReference>
<gene>
    <name evidence="1" type="ORF">QQS35_18205</name>
</gene>
<organism evidence="1 2">
    <name type="scientific">Aquibacillus rhizosphaerae</name>
    <dbReference type="NCBI Taxonomy" id="3051431"/>
    <lineage>
        <taxon>Bacteria</taxon>
        <taxon>Bacillati</taxon>
        <taxon>Bacillota</taxon>
        <taxon>Bacilli</taxon>
        <taxon>Bacillales</taxon>
        <taxon>Bacillaceae</taxon>
        <taxon>Aquibacillus</taxon>
    </lineage>
</organism>
<name>A0ABT7LAE2_9BACI</name>
<proteinExistence type="predicted"/>
<evidence type="ECO:0000313" key="1">
    <source>
        <dbReference type="EMBL" id="MDL4842374.1"/>
    </source>
</evidence>
<keyword evidence="2" id="KW-1185">Reference proteome</keyword>
<dbReference type="Proteomes" id="UP001235343">
    <property type="component" value="Unassembled WGS sequence"/>
</dbReference>
<comment type="caution">
    <text evidence="1">The sequence shown here is derived from an EMBL/GenBank/DDBJ whole genome shotgun (WGS) entry which is preliminary data.</text>
</comment>
<reference evidence="1 2" key="1">
    <citation type="submission" date="2023-06" db="EMBL/GenBank/DDBJ databases">
        <title>Aquibacillus rhizosphaerae LR5S19.</title>
        <authorList>
            <person name="Sun J.-Q."/>
        </authorList>
    </citation>
    <scope>NUCLEOTIDE SEQUENCE [LARGE SCALE GENOMIC DNA]</scope>
    <source>
        <strain evidence="1 2">LR5S19</strain>
    </source>
</reference>
<sequence length="70" mass="7966">MKRYLFEYEVISSGLISQFSIVSASESEAKAQIKERVADIEFTEESDITIKNLIKTIDATDNYYECEGCT</sequence>
<dbReference type="RefSeq" id="WP_285933648.1">
    <property type="nucleotide sequence ID" value="NZ_JASTZU010000058.1"/>
</dbReference>
<accession>A0ABT7LAE2</accession>
<protein>
    <submittedName>
        <fullName evidence="1">Uncharacterized protein</fullName>
    </submittedName>
</protein>
<evidence type="ECO:0000313" key="2">
    <source>
        <dbReference type="Proteomes" id="UP001235343"/>
    </source>
</evidence>